<comment type="caution">
    <text evidence="1">The sequence shown here is derived from an EMBL/GenBank/DDBJ whole genome shotgun (WGS) entry which is preliminary data.</text>
</comment>
<sequence length="301" mass="34925">MPQTRCYATDTLLCHRHAAMPQTRCYATDTDKRPPRGVRVTALKKGSTRLQHRGRQGFNGGFRSRAPRGAANELHGAGEAAPLAGYFTRYQRSDGIDGSNRLAGRMRLVHIAGIPAAPPGPQREARDTEPSWLPGLFIGSEPKLQKVANDLNCTGETHWETFRDLPADWETFRDPLAHWETFRDLPAYWETFRDPLAYWETFRDPLAHWETFRDPLAHWETFRDPLAHWETFRDPLAHWETFRDLPADWETFRDPLAHWETFRDPLAHWETFRDPLADWETFRDLPADWETFRDPPAGPLG</sequence>
<dbReference type="Proteomes" id="UP000314294">
    <property type="component" value="Unassembled WGS sequence"/>
</dbReference>
<keyword evidence="2" id="KW-1185">Reference proteome</keyword>
<reference evidence="1 2" key="1">
    <citation type="submission" date="2019-03" db="EMBL/GenBank/DDBJ databases">
        <title>First draft genome of Liparis tanakae, snailfish: a comprehensive survey of snailfish specific genes.</title>
        <authorList>
            <person name="Kim W."/>
            <person name="Song I."/>
            <person name="Jeong J.-H."/>
            <person name="Kim D."/>
            <person name="Kim S."/>
            <person name="Ryu S."/>
            <person name="Song J.Y."/>
            <person name="Lee S.K."/>
        </authorList>
    </citation>
    <scope>NUCLEOTIDE SEQUENCE [LARGE SCALE GENOMIC DNA]</scope>
    <source>
        <tissue evidence="1">Muscle</tissue>
    </source>
</reference>
<protein>
    <submittedName>
        <fullName evidence="1">Uncharacterized protein</fullName>
    </submittedName>
</protein>
<name>A0A4Z2FHC2_9TELE</name>
<evidence type="ECO:0000313" key="2">
    <source>
        <dbReference type="Proteomes" id="UP000314294"/>
    </source>
</evidence>
<accession>A0A4Z2FHC2</accession>
<gene>
    <name evidence="1" type="ORF">EYF80_049280</name>
</gene>
<evidence type="ECO:0000313" key="1">
    <source>
        <dbReference type="EMBL" id="TNN40559.1"/>
    </source>
</evidence>
<proteinExistence type="predicted"/>
<dbReference type="EMBL" id="SRLO01001179">
    <property type="protein sequence ID" value="TNN40559.1"/>
    <property type="molecule type" value="Genomic_DNA"/>
</dbReference>
<organism evidence="1 2">
    <name type="scientific">Liparis tanakae</name>
    <name type="common">Tanaka's snailfish</name>
    <dbReference type="NCBI Taxonomy" id="230148"/>
    <lineage>
        <taxon>Eukaryota</taxon>
        <taxon>Metazoa</taxon>
        <taxon>Chordata</taxon>
        <taxon>Craniata</taxon>
        <taxon>Vertebrata</taxon>
        <taxon>Euteleostomi</taxon>
        <taxon>Actinopterygii</taxon>
        <taxon>Neopterygii</taxon>
        <taxon>Teleostei</taxon>
        <taxon>Neoteleostei</taxon>
        <taxon>Acanthomorphata</taxon>
        <taxon>Eupercaria</taxon>
        <taxon>Perciformes</taxon>
        <taxon>Cottioidei</taxon>
        <taxon>Cottales</taxon>
        <taxon>Liparidae</taxon>
        <taxon>Liparis</taxon>
    </lineage>
</organism>
<dbReference type="AlphaFoldDB" id="A0A4Z2FHC2"/>